<protein>
    <recommendedName>
        <fullName evidence="2">Reverse transcriptase domain-containing protein</fullName>
    </recommendedName>
</protein>
<keyword evidence="4" id="KW-1185">Reference proteome</keyword>
<dbReference type="InterPro" id="IPR053134">
    <property type="entry name" value="RNA-dir_DNA_polymerase"/>
</dbReference>
<dbReference type="PANTHER" id="PTHR24559:SF427">
    <property type="entry name" value="RNA-DIRECTED DNA POLYMERASE"/>
    <property type="match status" value="1"/>
</dbReference>
<reference evidence="3" key="2">
    <citation type="submission" date="2022-01" db="EMBL/GenBank/DDBJ databases">
        <authorList>
            <person name="Yamashiro T."/>
            <person name="Shiraishi A."/>
            <person name="Satake H."/>
            <person name="Nakayama K."/>
        </authorList>
    </citation>
    <scope>NUCLEOTIDE SEQUENCE</scope>
</reference>
<dbReference type="CDD" id="cd01647">
    <property type="entry name" value="RT_LTR"/>
    <property type="match status" value="1"/>
</dbReference>
<dbReference type="InterPro" id="IPR043128">
    <property type="entry name" value="Rev_trsase/Diguanyl_cyclase"/>
</dbReference>
<dbReference type="EMBL" id="BQNB010019170">
    <property type="protein sequence ID" value="GJT82469.1"/>
    <property type="molecule type" value="Genomic_DNA"/>
</dbReference>
<sequence>MPRILIPLRPIMGVLQIGIKSQGYREPAEASKLGMATIINVQDQGQHNLLANAHTLNLKIQPVDFKALRESVDLTSNGSRNGINVPERLDKIEKYISGHTRYDTWQCKAQSQRPSEAERKRKYDDLSQNNQNQQNRRQNTGQTYAAGKGTGSHTRSKPLCVPSVMAIHEAGTVGYRLLTTTTTVTTTTTTTTATTTIISRAMVALSVELKATLKETTCRNLEQPMDRGNQAGNNRAPRRWYALEMLGKTPNNVVAEKKRLEDVPIVKDFPDVFPEDLPGLPPTRQVEFQIDLELSDKGFIRPSSSPWGAPVLFVKKKDGSFRMCIDYRELNKLTVKNRYPLPRIDDLFDQLQGSSIYSKIDLRSGYHQLRVREEDIIEYKPFRLDMEHYEFQVMAVCFDHAPAVFYGPYEPVCNLSGQIRIVFSDDIIDLFQEHTRARRASKIIIGVVEEERVECKISKYEFWIPKVQFLSHVIDIKAFMWIQPRLIR</sequence>
<dbReference type="InterPro" id="IPR043502">
    <property type="entry name" value="DNA/RNA_pol_sf"/>
</dbReference>
<dbReference type="Gene3D" id="3.10.10.10">
    <property type="entry name" value="HIV Type 1 Reverse Transcriptase, subunit A, domain 1"/>
    <property type="match status" value="1"/>
</dbReference>
<evidence type="ECO:0000259" key="2">
    <source>
        <dbReference type="Pfam" id="PF00078"/>
    </source>
</evidence>
<reference evidence="3" key="1">
    <citation type="journal article" date="2022" name="Int. J. Mol. Sci.">
        <title>Draft Genome of Tanacetum Coccineum: Genomic Comparison of Closely Related Tanacetum-Family Plants.</title>
        <authorList>
            <person name="Yamashiro T."/>
            <person name="Shiraishi A."/>
            <person name="Nakayama K."/>
            <person name="Satake H."/>
        </authorList>
    </citation>
    <scope>NUCLEOTIDE SEQUENCE</scope>
</reference>
<organism evidence="3 4">
    <name type="scientific">Tanacetum coccineum</name>
    <dbReference type="NCBI Taxonomy" id="301880"/>
    <lineage>
        <taxon>Eukaryota</taxon>
        <taxon>Viridiplantae</taxon>
        <taxon>Streptophyta</taxon>
        <taxon>Embryophyta</taxon>
        <taxon>Tracheophyta</taxon>
        <taxon>Spermatophyta</taxon>
        <taxon>Magnoliopsida</taxon>
        <taxon>eudicotyledons</taxon>
        <taxon>Gunneridae</taxon>
        <taxon>Pentapetalae</taxon>
        <taxon>asterids</taxon>
        <taxon>campanulids</taxon>
        <taxon>Asterales</taxon>
        <taxon>Asteraceae</taxon>
        <taxon>Asteroideae</taxon>
        <taxon>Anthemideae</taxon>
        <taxon>Anthemidinae</taxon>
        <taxon>Tanacetum</taxon>
    </lineage>
</organism>
<dbReference type="Gene3D" id="3.30.70.270">
    <property type="match status" value="1"/>
</dbReference>
<dbReference type="Proteomes" id="UP001151760">
    <property type="component" value="Unassembled WGS sequence"/>
</dbReference>
<comment type="caution">
    <text evidence="3">The sequence shown here is derived from an EMBL/GenBank/DDBJ whole genome shotgun (WGS) entry which is preliminary data.</text>
</comment>
<accession>A0ABQ5H4V5</accession>
<proteinExistence type="predicted"/>
<evidence type="ECO:0000313" key="3">
    <source>
        <dbReference type="EMBL" id="GJT82469.1"/>
    </source>
</evidence>
<dbReference type="SUPFAM" id="SSF56672">
    <property type="entry name" value="DNA/RNA polymerases"/>
    <property type="match status" value="1"/>
</dbReference>
<name>A0ABQ5H4V5_9ASTR</name>
<feature type="compositionally biased region" description="Basic and acidic residues" evidence="1">
    <location>
        <begin position="115"/>
        <end position="125"/>
    </location>
</feature>
<gene>
    <name evidence="3" type="ORF">Tco_1056811</name>
</gene>
<feature type="region of interest" description="Disordered" evidence="1">
    <location>
        <begin position="106"/>
        <end position="158"/>
    </location>
</feature>
<dbReference type="Pfam" id="PF00078">
    <property type="entry name" value="RVT_1"/>
    <property type="match status" value="1"/>
</dbReference>
<dbReference type="InterPro" id="IPR000477">
    <property type="entry name" value="RT_dom"/>
</dbReference>
<dbReference type="PANTHER" id="PTHR24559">
    <property type="entry name" value="TRANSPOSON TY3-I GAG-POL POLYPROTEIN"/>
    <property type="match status" value="1"/>
</dbReference>
<evidence type="ECO:0000313" key="4">
    <source>
        <dbReference type="Proteomes" id="UP001151760"/>
    </source>
</evidence>
<evidence type="ECO:0000256" key="1">
    <source>
        <dbReference type="SAM" id="MobiDB-lite"/>
    </source>
</evidence>
<feature type="compositionally biased region" description="Low complexity" evidence="1">
    <location>
        <begin position="128"/>
        <end position="139"/>
    </location>
</feature>
<feature type="domain" description="Reverse transcriptase" evidence="2">
    <location>
        <begin position="314"/>
        <end position="473"/>
    </location>
</feature>